<evidence type="ECO:0000313" key="2">
    <source>
        <dbReference type="EMBL" id="PHJ23085.1"/>
    </source>
</evidence>
<dbReference type="InterPro" id="IPR033745">
    <property type="entry name" value="Fis1_cytosol"/>
</dbReference>
<dbReference type="GO" id="GO:0005778">
    <property type="term" value="C:peroxisomal membrane"/>
    <property type="evidence" value="ECO:0007669"/>
    <property type="project" value="TreeGrafter"/>
</dbReference>
<dbReference type="GeneID" id="94426465"/>
<proteinExistence type="predicted"/>
<dbReference type="GO" id="GO:0016559">
    <property type="term" value="P:peroxisome fission"/>
    <property type="evidence" value="ECO:0007669"/>
    <property type="project" value="TreeGrafter"/>
</dbReference>
<dbReference type="Gene3D" id="1.25.40.10">
    <property type="entry name" value="Tetratricopeptide repeat domain"/>
    <property type="match status" value="1"/>
</dbReference>
<keyword evidence="1" id="KW-0802">TPR repeat</keyword>
<dbReference type="InterPro" id="IPR019734">
    <property type="entry name" value="TPR_rpt"/>
</dbReference>
<comment type="caution">
    <text evidence="2">The sequence shown here is derived from an EMBL/GenBank/DDBJ whole genome shotgun (WGS) entry which is preliminary data.</text>
</comment>
<feature type="repeat" description="TPR" evidence="1">
    <location>
        <begin position="79"/>
        <end position="112"/>
    </location>
</feature>
<dbReference type="OrthoDB" id="421154at2759"/>
<protein>
    <submittedName>
        <fullName evidence="2">Tetratricopeptide repeat protein 11</fullName>
    </submittedName>
</protein>
<dbReference type="InterPro" id="IPR016543">
    <property type="entry name" value="Fis1"/>
</dbReference>
<dbReference type="Pfam" id="PF14853">
    <property type="entry name" value="Fis1_TPR_C"/>
    <property type="match status" value="1"/>
</dbReference>
<sequence>MVRPCCHQRVETMETTHFSLQAETQQLREQYNAQLLMDSPSPRLQFEYACLLSCSPNREEIRESLELFDELLEIGFNRADCLFQIALAHLKLGEYNLAKRRVEMLLRLEPRNLSALSLHSLIIDRASHDGLIGSVLLALAAGERKKFQINTSCLVAAASGICCALGIRRSNQLLAHYWE</sequence>
<dbReference type="SUPFAM" id="SSF48452">
    <property type="entry name" value="TPR-like"/>
    <property type="match status" value="1"/>
</dbReference>
<dbReference type="GO" id="GO:0000422">
    <property type="term" value="P:autophagy of mitochondrion"/>
    <property type="evidence" value="ECO:0007669"/>
    <property type="project" value="TreeGrafter"/>
</dbReference>
<dbReference type="PROSITE" id="PS50005">
    <property type="entry name" value="TPR"/>
    <property type="match status" value="1"/>
</dbReference>
<gene>
    <name evidence="2" type="ORF">CSUI_003056</name>
</gene>
<dbReference type="CDD" id="cd12212">
    <property type="entry name" value="Fis1"/>
    <property type="match status" value="1"/>
</dbReference>
<dbReference type="InterPro" id="IPR028061">
    <property type="entry name" value="Fis1_TPR_C"/>
</dbReference>
<dbReference type="PANTHER" id="PTHR13247:SF0">
    <property type="entry name" value="MITOCHONDRIAL FISSION 1 PROTEIN"/>
    <property type="match status" value="1"/>
</dbReference>
<dbReference type="Proteomes" id="UP000221165">
    <property type="component" value="Unassembled WGS sequence"/>
</dbReference>
<dbReference type="GO" id="GO:0000266">
    <property type="term" value="P:mitochondrial fission"/>
    <property type="evidence" value="ECO:0007669"/>
    <property type="project" value="InterPro"/>
</dbReference>
<keyword evidence="3" id="KW-1185">Reference proteome</keyword>
<evidence type="ECO:0000313" key="3">
    <source>
        <dbReference type="Proteomes" id="UP000221165"/>
    </source>
</evidence>
<dbReference type="InterPro" id="IPR011990">
    <property type="entry name" value="TPR-like_helical_dom_sf"/>
</dbReference>
<accession>A0A2C6L6B5</accession>
<organism evidence="2 3">
    <name type="scientific">Cystoisospora suis</name>
    <dbReference type="NCBI Taxonomy" id="483139"/>
    <lineage>
        <taxon>Eukaryota</taxon>
        <taxon>Sar</taxon>
        <taxon>Alveolata</taxon>
        <taxon>Apicomplexa</taxon>
        <taxon>Conoidasida</taxon>
        <taxon>Coccidia</taxon>
        <taxon>Eucoccidiorida</taxon>
        <taxon>Eimeriorina</taxon>
        <taxon>Sarcocystidae</taxon>
        <taxon>Cystoisospora</taxon>
    </lineage>
</organism>
<dbReference type="AlphaFoldDB" id="A0A2C6L6B5"/>
<dbReference type="GO" id="GO:0005741">
    <property type="term" value="C:mitochondrial outer membrane"/>
    <property type="evidence" value="ECO:0007669"/>
    <property type="project" value="TreeGrafter"/>
</dbReference>
<dbReference type="PANTHER" id="PTHR13247">
    <property type="entry name" value="TETRATRICOPEPTIDE REPEAT PROTEIN 11 TPR REPEAT PROTEIN 11"/>
    <property type="match status" value="1"/>
</dbReference>
<reference evidence="2 3" key="1">
    <citation type="journal article" date="2017" name="Int. J. Parasitol.">
        <title>The genome of the protozoan parasite Cystoisospora suis and a reverse vaccinology approach to identify vaccine candidates.</title>
        <authorList>
            <person name="Palmieri N."/>
            <person name="Shrestha A."/>
            <person name="Ruttkowski B."/>
            <person name="Beck T."/>
            <person name="Vogl C."/>
            <person name="Tomley F."/>
            <person name="Blake D.P."/>
            <person name="Joachim A."/>
        </authorList>
    </citation>
    <scope>NUCLEOTIDE SEQUENCE [LARGE SCALE GENOMIC DNA]</scope>
    <source>
        <strain evidence="2 3">Wien I</strain>
    </source>
</reference>
<name>A0A2C6L6B5_9APIC</name>
<dbReference type="RefSeq" id="XP_067924762.1">
    <property type="nucleotide sequence ID" value="XM_068063254.1"/>
</dbReference>
<dbReference type="EMBL" id="MIGC01001318">
    <property type="protein sequence ID" value="PHJ23085.1"/>
    <property type="molecule type" value="Genomic_DNA"/>
</dbReference>
<evidence type="ECO:0000256" key="1">
    <source>
        <dbReference type="PROSITE-ProRule" id="PRU00339"/>
    </source>
</evidence>
<dbReference type="VEuPathDB" id="ToxoDB:CSUI_003056"/>